<feature type="transmembrane region" description="Helical" evidence="2">
    <location>
        <begin position="207"/>
        <end position="224"/>
    </location>
</feature>
<protein>
    <submittedName>
        <fullName evidence="3">Uncharacterized protein</fullName>
    </submittedName>
</protein>
<evidence type="ECO:0000313" key="3">
    <source>
        <dbReference type="EMBL" id="MDT0570330.1"/>
    </source>
</evidence>
<keyword evidence="4" id="KW-1185">Reference proteome</keyword>
<keyword evidence="2" id="KW-0812">Transmembrane</keyword>
<proteinExistence type="predicted"/>
<feature type="region of interest" description="Disordered" evidence="1">
    <location>
        <begin position="123"/>
        <end position="174"/>
    </location>
</feature>
<keyword evidence="2" id="KW-1133">Transmembrane helix</keyword>
<organism evidence="3 4">
    <name type="scientific">Streptomyces gottesmaniae</name>
    <dbReference type="NCBI Taxonomy" id="3075518"/>
    <lineage>
        <taxon>Bacteria</taxon>
        <taxon>Bacillati</taxon>
        <taxon>Actinomycetota</taxon>
        <taxon>Actinomycetes</taxon>
        <taxon>Kitasatosporales</taxon>
        <taxon>Streptomycetaceae</taxon>
        <taxon>Streptomyces</taxon>
    </lineage>
</organism>
<accession>A0ABU2Z1Z1</accession>
<dbReference type="Proteomes" id="UP001180737">
    <property type="component" value="Unassembled WGS sequence"/>
</dbReference>
<evidence type="ECO:0000256" key="1">
    <source>
        <dbReference type="SAM" id="MobiDB-lite"/>
    </source>
</evidence>
<evidence type="ECO:0000313" key="4">
    <source>
        <dbReference type="Proteomes" id="UP001180737"/>
    </source>
</evidence>
<evidence type="ECO:0000256" key="2">
    <source>
        <dbReference type="SAM" id="Phobius"/>
    </source>
</evidence>
<keyword evidence="2" id="KW-0472">Membrane</keyword>
<dbReference type="EMBL" id="JAVRFJ010000020">
    <property type="protein sequence ID" value="MDT0570330.1"/>
    <property type="molecule type" value="Genomic_DNA"/>
</dbReference>
<reference evidence="3" key="1">
    <citation type="submission" date="2024-05" db="EMBL/GenBank/DDBJ databases">
        <title>30 novel species of actinomycetes from the DSMZ collection.</title>
        <authorList>
            <person name="Nouioui I."/>
        </authorList>
    </citation>
    <scope>NUCLEOTIDE SEQUENCE</scope>
    <source>
        <strain evidence="3">DSM 3412</strain>
    </source>
</reference>
<sequence length="256" mass="27887">MMRRAEVRDDIAIDCLGRAVPAFMSDVLPEWDPDKGRSLDGFFLHLALCHFRDAYRRWATGHRRRLGAVLGPDKIWIQGRKHDMVYDEVWELVPAPALGLEEQTVLRETLSVILAETSARRLRGDAHHRGHPGGDRTAARDHPQVGRAAPEPGPATRPQARGGRAHRGPLGQLGGDPVNGPLDLRVLVLLLAGAVVGYIAYAHPAVGVALLVAVAVVTLLYLLMGPNHGLRAGFTGRGWPASTRLTQAIHVGELMR</sequence>
<name>A0ABU2Z1Z1_9ACTN</name>
<feature type="transmembrane region" description="Helical" evidence="2">
    <location>
        <begin position="182"/>
        <end position="201"/>
    </location>
</feature>
<feature type="compositionally biased region" description="Basic and acidic residues" evidence="1">
    <location>
        <begin position="123"/>
        <end position="144"/>
    </location>
</feature>
<comment type="caution">
    <text evidence="3">The sequence shown here is derived from an EMBL/GenBank/DDBJ whole genome shotgun (WGS) entry which is preliminary data.</text>
</comment>
<gene>
    <name evidence="3" type="ORF">RM704_23150</name>
</gene>